<evidence type="ECO:0000313" key="1">
    <source>
        <dbReference type="EMBL" id="OHE95293.1"/>
    </source>
</evidence>
<dbReference type="AlphaFoldDB" id="A0A1G4B1R7"/>
<protein>
    <submittedName>
        <fullName evidence="1">Uncharacterized protein</fullName>
    </submittedName>
</protein>
<organism evidence="1 2">
    <name type="scientific">Colletotrichum orchidophilum</name>
    <dbReference type="NCBI Taxonomy" id="1209926"/>
    <lineage>
        <taxon>Eukaryota</taxon>
        <taxon>Fungi</taxon>
        <taxon>Dikarya</taxon>
        <taxon>Ascomycota</taxon>
        <taxon>Pezizomycotina</taxon>
        <taxon>Sordariomycetes</taxon>
        <taxon>Hypocreomycetidae</taxon>
        <taxon>Glomerellales</taxon>
        <taxon>Glomerellaceae</taxon>
        <taxon>Colletotrichum</taxon>
    </lineage>
</organism>
<dbReference type="SUPFAM" id="SSF48452">
    <property type="entry name" value="TPR-like"/>
    <property type="match status" value="1"/>
</dbReference>
<reference evidence="1 2" key="1">
    <citation type="submission" date="2016-09" db="EMBL/GenBank/DDBJ databases">
        <authorList>
            <person name="Capua I."/>
            <person name="De Benedictis P."/>
            <person name="Joannis T."/>
            <person name="Lombin L.H."/>
            <person name="Cattoli G."/>
        </authorList>
    </citation>
    <scope>NUCLEOTIDE SEQUENCE [LARGE SCALE GENOMIC DNA]</scope>
    <source>
        <strain evidence="1 2">IMI 309357</strain>
    </source>
</reference>
<dbReference type="EMBL" id="MJBS01000085">
    <property type="protein sequence ID" value="OHE95293.1"/>
    <property type="molecule type" value="Genomic_DNA"/>
</dbReference>
<sequence>MSNSSQSDTATATDSIAQTVNALLLRTYALLQTPLSVLKLHQALNSADQALAIAAHSHRFDLEPRAHLYRGHVLSAWGRWREAHAAYVRAASVRGVGFTGTDIRGLTRDCIVMIKFEAERSQRANRALEMESKAKDGLKMVRFRDEEVVLKAFYDYDDDNDNDDDEMQSDASQSGFCLILNGDGEVVGSRERLPDLRRVRGRSVSRSPTLRG</sequence>
<evidence type="ECO:0000313" key="2">
    <source>
        <dbReference type="Proteomes" id="UP000176998"/>
    </source>
</evidence>
<dbReference type="InterPro" id="IPR011990">
    <property type="entry name" value="TPR-like_helical_dom_sf"/>
</dbReference>
<dbReference type="OrthoDB" id="4845213at2759"/>
<accession>A0A1G4B1R7</accession>
<dbReference type="Proteomes" id="UP000176998">
    <property type="component" value="Unassembled WGS sequence"/>
</dbReference>
<name>A0A1G4B1R7_9PEZI</name>
<proteinExistence type="predicted"/>
<comment type="caution">
    <text evidence="1">The sequence shown here is derived from an EMBL/GenBank/DDBJ whole genome shotgun (WGS) entry which is preliminary data.</text>
</comment>
<dbReference type="RefSeq" id="XP_022472455.1">
    <property type="nucleotide sequence ID" value="XM_022621067.1"/>
</dbReference>
<gene>
    <name evidence="1" type="ORF">CORC01_09438</name>
</gene>
<keyword evidence="2" id="KW-1185">Reference proteome</keyword>
<dbReference type="GeneID" id="34562577"/>